<dbReference type="GO" id="GO:0016301">
    <property type="term" value="F:kinase activity"/>
    <property type="evidence" value="ECO:0007669"/>
    <property type="project" value="UniProtKB-KW"/>
</dbReference>
<keyword evidence="3" id="KW-1185">Reference proteome</keyword>
<name>A0ABS2TFA2_9ACTO</name>
<protein>
    <submittedName>
        <fullName evidence="2">Nucleoside/nucleotide kinase family protein</fullName>
    </submittedName>
</protein>
<dbReference type="InterPro" id="IPR006083">
    <property type="entry name" value="PRK/URK"/>
</dbReference>
<reference evidence="3" key="1">
    <citation type="submission" date="2021-02" db="EMBL/GenBank/DDBJ databases">
        <title>Leucobacter sp. CX169.</title>
        <authorList>
            <person name="Cheng Y."/>
        </authorList>
    </citation>
    <scope>NUCLEOTIDE SEQUENCE [LARGE SCALE GENOMIC DNA]</scope>
    <source>
        <strain evidence="3">JY899</strain>
    </source>
</reference>
<evidence type="ECO:0000313" key="2">
    <source>
        <dbReference type="EMBL" id="MBM9433012.1"/>
    </source>
</evidence>
<comment type="caution">
    <text evidence="2">The sequence shown here is derived from an EMBL/GenBank/DDBJ whole genome shotgun (WGS) entry which is preliminary data.</text>
</comment>
<gene>
    <name evidence="2" type="ORF">JVW63_04765</name>
</gene>
<sequence>MISLSDGDGHDRLLERAKALMQGRAVLGIAGAPGAGKSTLSQALVEALDRTVVVGMDGFHLTNDELVRLGRRDRKGAPDTFDVHGYIALLHRLKNESIDVYAPAYQRGIGHSIAGATRVPADTSLIITEGNYLLLDDGPWKEVRPLLDETWFVEIPDHTRIDRLIARHVESGKTADAAREWTLGPDQANADLVRSTRENADLVITLGT</sequence>
<feature type="domain" description="Phosphoribulokinase/uridine kinase" evidence="1">
    <location>
        <begin position="26"/>
        <end position="205"/>
    </location>
</feature>
<keyword evidence="2" id="KW-0808">Transferase</keyword>
<evidence type="ECO:0000259" key="1">
    <source>
        <dbReference type="Pfam" id="PF00485"/>
    </source>
</evidence>
<dbReference type="EMBL" id="JAFFJS010000002">
    <property type="protein sequence ID" value="MBM9433012.1"/>
    <property type="molecule type" value="Genomic_DNA"/>
</dbReference>
<dbReference type="Pfam" id="PF00485">
    <property type="entry name" value="PRK"/>
    <property type="match status" value="1"/>
</dbReference>
<keyword evidence="2" id="KW-0418">Kinase</keyword>
<dbReference type="PANTHER" id="PTHR10285">
    <property type="entry name" value="URIDINE KINASE"/>
    <property type="match status" value="1"/>
</dbReference>
<organism evidence="2 3">
    <name type="scientific">Flaviflexus equikiangi</name>
    <dbReference type="NCBI Taxonomy" id="2758573"/>
    <lineage>
        <taxon>Bacteria</taxon>
        <taxon>Bacillati</taxon>
        <taxon>Actinomycetota</taxon>
        <taxon>Actinomycetes</taxon>
        <taxon>Actinomycetales</taxon>
        <taxon>Actinomycetaceae</taxon>
        <taxon>Flaviflexus</taxon>
    </lineage>
</organism>
<dbReference type="NCBIfam" id="NF006743">
    <property type="entry name" value="PRK09270.1-2"/>
    <property type="match status" value="1"/>
</dbReference>
<dbReference type="InterPro" id="IPR027417">
    <property type="entry name" value="P-loop_NTPase"/>
</dbReference>
<dbReference type="RefSeq" id="WP_187996346.1">
    <property type="nucleotide sequence ID" value="NZ_JACEXG010000002.1"/>
</dbReference>
<dbReference type="SUPFAM" id="SSF52540">
    <property type="entry name" value="P-loop containing nucleoside triphosphate hydrolases"/>
    <property type="match status" value="1"/>
</dbReference>
<dbReference type="Proteomes" id="UP000705983">
    <property type="component" value="Unassembled WGS sequence"/>
</dbReference>
<proteinExistence type="predicted"/>
<evidence type="ECO:0000313" key="3">
    <source>
        <dbReference type="Proteomes" id="UP000705983"/>
    </source>
</evidence>
<dbReference type="Gene3D" id="3.40.50.300">
    <property type="entry name" value="P-loop containing nucleotide triphosphate hydrolases"/>
    <property type="match status" value="2"/>
</dbReference>
<accession>A0ABS2TFA2</accession>